<evidence type="ECO:0000256" key="7">
    <source>
        <dbReference type="ARBA" id="ARBA00023242"/>
    </source>
</evidence>
<dbReference type="SUPFAM" id="SSF140718">
    <property type="entry name" value="Mediator hinge subcomplex-like"/>
    <property type="match status" value="1"/>
</dbReference>
<feature type="region of interest" description="Disordered" evidence="11">
    <location>
        <begin position="46"/>
        <end position="102"/>
    </location>
</feature>
<comment type="function">
    <text evidence="8 9">Component of the Mediator complex, a coactivator involved in the regulated transcription of nearly all RNA polymerase II-dependent genes. Mediator functions as a bridge to convey information from gene-specific regulatory proteins to the basal RNA polymerase II transcription machinery. Mediator is recruited to promoters by direct interactions with regulatory proteins and serves as a scaffold for the assembly of a functional preinitiation complex with RNA polymerase II and the general transcription factors.</text>
</comment>
<dbReference type="EMBL" id="ML975162">
    <property type="protein sequence ID" value="KAF1811259.1"/>
    <property type="molecule type" value="Genomic_DNA"/>
</dbReference>
<evidence type="ECO:0000256" key="10">
    <source>
        <dbReference type="SAM" id="Coils"/>
    </source>
</evidence>
<evidence type="ECO:0000313" key="12">
    <source>
        <dbReference type="EMBL" id="KAF1811259.1"/>
    </source>
</evidence>
<organism evidence="12">
    <name type="scientific">Eremomyces bilateralis CBS 781.70</name>
    <dbReference type="NCBI Taxonomy" id="1392243"/>
    <lineage>
        <taxon>Eukaryota</taxon>
        <taxon>Fungi</taxon>
        <taxon>Dikarya</taxon>
        <taxon>Ascomycota</taxon>
        <taxon>Pezizomycotina</taxon>
        <taxon>Dothideomycetes</taxon>
        <taxon>Dothideomycetes incertae sedis</taxon>
        <taxon>Eremomycetales</taxon>
        <taxon>Eremomycetaceae</taxon>
        <taxon>Eremomyces</taxon>
    </lineage>
</organism>
<evidence type="ECO:0000313" key="14">
    <source>
        <dbReference type="RefSeq" id="XP_033532890.1"/>
    </source>
</evidence>
<evidence type="ECO:0000256" key="1">
    <source>
        <dbReference type="ARBA" id="ARBA00004123"/>
    </source>
</evidence>
<accession>A0A6G1G0B7</accession>
<evidence type="ECO:0000256" key="8">
    <source>
        <dbReference type="ARBA" id="ARBA00025687"/>
    </source>
</evidence>
<keyword evidence="10" id="KW-0175">Coiled coil</keyword>
<dbReference type="RefSeq" id="XP_033532890.1">
    <property type="nucleotide sequence ID" value="XM_033681927.1"/>
</dbReference>
<evidence type="ECO:0000256" key="11">
    <source>
        <dbReference type="SAM" id="MobiDB-lite"/>
    </source>
</evidence>
<feature type="coiled-coil region" evidence="10">
    <location>
        <begin position="129"/>
        <end position="163"/>
    </location>
</feature>
<reference evidence="14" key="3">
    <citation type="submission" date="2025-04" db="UniProtKB">
        <authorList>
            <consortium name="RefSeq"/>
        </authorList>
    </citation>
    <scope>IDENTIFICATION</scope>
    <source>
        <strain evidence="14">CBS 781.70</strain>
    </source>
</reference>
<proteinExistence type="inferred from homology"/>
<evidence type="ECO:0000256" key="9">
    <source>
        <dbReference type="RuleBase" id="RU364145"/>
    </source>
</evidence>
<dbReference type="GO" id="GO:0003712">
    <property type="term" value="F:transcription coregulator activity"/>
    <property type="evidence" value="ECO:0007669"/>
    <property type="project" value="InterPro"/>
</dbReference>
<dbReference type="Pfam" id="PF07544">
    <property type="entry name" value="Med9"/>
    <property type="match status" value="1"/>
</dbReference>
<evidence type="ECO:0000256" key="3">
    <source>
        <dbReference type="ARBA" id="ARBA00011837"/>
    </source>
</evidence>
<dbReference type="InterPro" id="IPR011425">
    <property type="entry name" value="Med9"/>
</dbReference>
<evidence type="ECO:0000256" key="4">
    <source>
        <dbReference type="ARBA" id="ARBA00023015"/>
    </source>
</evidence>
<dbReference type="AlphaFoldDB" id="A0A6G1G0B7"/>
<evidence type="ECO:0000256" key="5">
    <source>
        <dbReference type="ARBA" id="ARBA00023159"/>
    </source>
</evidence>
<name>A0A6G1G0B7_9PEZI</name>
<comment type="similarity">
    <text evidence="2 9">Belongs to the Mediator complex subunit 9 family.</text>
</comment>
<dbReference type="Proteomes" id="UP000504638">
    <property type="component" value="Unplaced"/>
</dbReference>
<feature type="compositionally biased region" description="Low complexity" evidence="11">
    <location>
        <begin position="57"/>
        <end position="89"/>
    </location>
</feature>
<keyword evidence="4 9" id="KW-0805">Transcription regulation</keyword>
<evidence type="ECO:0000256" key="2">
    <source>
        <dbReference type="ARBA" id="ARBA00008089"/>
    </source>
</evidence>
<comment type="subcellular location">
    <subcellularLocation>
        <location evidence="1 9">Nucleus</location>
    </subcellularLocation>
</comment>
<keyword evidence="7 9" id="KW-0539">Nucleus</keyword>
<keyword evidence="13" id="KW-1185">Reference proteome</keyword>
<dbReference type="GO" id="GO:0006357">
    <property type="term" value="P:regulation of transcription by RNA polymerase II"/>
    <property type="evidence" value="ECO:0007669"/>
    <property type="project" value="InterPro"/>
</dbReference>
<evidence type="ECO:0000313" key="13">
    <source>
        <dbReference type="Proteomes" id="UP000504638"/>
    </source>
</evidence>
<reference evidence="14" key="2">
    <citation type="submission" date="2020-04" db="EMBL/GenBank/DDBJ databases">
        <authorList>
            <consortium name="NCBI Genome Project"/>
        </authorList>
    </citation>
    <scope>NUCLEOTIDE SEQUENCE</scope>
    <source>
        <strain evidence="14">CBS 781.70</strain>
    </source>
</reference>
<sequence>MTTSHQDSPLSIPPNPSTPDPISSLPNPALFDIIPSLHTLLARILPTPSGLAPPKDPSTTAPATSTTAPTPQTQLATQSQTQHATSQTTGSQPTADASAGETLEIHQLAAATSELKVRLQRARAAVRALPDVERSVEEQEGEIGELEARVRDLRGVLEELRRKALAGVGETGAEDGMEGVVVTSVEVREGV</sequence>
<dbReference type="GO" id="GO:0016592">
    <property type="term" value="C:mediator complex"/>
    <property type="evidence" value="ECO:0007669"/>
    <property type="project" value="InterPro"/>
</dbReference>
<comment type="subunit">
    <text evidence="3 9">Component of the Mediator complex.</text>
</comment>
<gene>
    <name evidence="9" type="primary">MED9</name>
    <name evidence="12 14" type="ORF">P152DRAFT_483153</name>
</gene>
<reference evidence="12 14" key="1">
    <citation type="submission" date="2020-01" db="EMBL/GenBank/DDBJ databases">
        <authorList>
            <consortium name="DOE Joint Genome Institute"/>
            <person name="Haridas S."/>
            <person name="Albert R."/>
            <person name="Binder M."/>
            <person name="Bloem J."/>
            <person name="Labutti K."/>
            <person name="Salamov A."/>
            <person name="Andreopoulos B."/>
            <person name="Baker S.E."/>
            <person name="Barry K."/>
            <person name="Bills G."/>
            <person name="Bluhm B.H."/>
            <person name="Cannon C."/>
            <person name="Castanera R."/>
            <person name="Culley D.E."/>
            <person name="Daum C."/>
            <person name="Ezra D."/>
            <person name="Gonzalez J.B."/>
            <person name="Henrissat B."/>
            <person name="Kuo A."/>
            <person name="Liang C."/>
            <person name="Lipzen A."/>
            <person name="Lutzoni F."/>
            <person name="Magnuson J."/>
            <person name="Mondo S."/>
            <person name="Nolan M."/>
            <person name="Ohm R."/>
            <person name="Pangilinan J."/>
            <person name="Park H.-J."/>
            <person name="Ramirez L."/>
            <person name="Alfaro M."/>
            <person name="Sun H."/>
            <person name="Tritt A."/>
            <person name="Yoshinaga Y."/>
            <person name="Zwiers L.-H."/>
            <person name="Turgeon B.G."/>
            <person name="Goodwin S.B."/>
            <person name="Spatafora J.W."/>
            <person name="Crous P.W."/>
            <person name="Grigoriev I.V."/>
        </authorList>
    </citation>
    <scope>NUCLEOTIDE SEQUENCE</scope>
    <source>
        <strain evidence="12 14">CBS 781.70</strain>
    </source>
</reference>
<feature type="region of interest" description="Disordered" evidence="11">
    <location>
        <begin position="1"/>
        <end position="29"/>
    </location>
</feature>
<protein>
    <recommendedName>
        <fullName evidence="9">Mediator of RNA polymerase II transcription subunit 9</fullName>
    </recommendedName>
    <alternativeName>
        <fullName evidence="9">Mediator complex subunit 9</fullName>
    </alternativeName>
</protein>
<dbReference type="InterPro" id="IPR037212">
    <property type="entry name" value="Med7/Med21-like"/>
</dbReference>
<keyword evidence="5 9" id="KW-0010">Activator</keyword>
<keyword evidence="6 9" id="KW-0804">Transcription</keyword>
<evidence type="ECO:0000256" key="6">
    <source>
        <dbReference type="ARBA" id="ARBA00023163"/>
    </source>
</evidence>